<feature type="signal peptide" evidence="7">
    <location>
        <begin position="1"/>
        <end position="19"/>
    </location>
</feature>
<evidence type="ECO:0000313" key="10">
    <source>
        <dbReference type="Proteomes" id="UP000282106"/>
    </source>
</evidence>
<evidence type="ECO:0000256" key="5">
    <source>
        <dbReference type="ARBA" id="ARBA00022825"/>
    </source>
</evidence>
<dbReference type="SUPFAM" id="SSF82171">
    <property type="entry name" value="DPP6 N-terminal domain-like"/>
    <property type="match status" value="1"/>
</dbReference>
<keyword evidence="3 7" id="KW-0732">Signal</keyword>
<dbReference type="Proteomes" id="UP000282106">
    <property type="component" value="Unassembled WGS sequence"/>
</dbReference>
<dbReference type="Gene3D" id="3.40.50.1820">
    <property type="entry name" value="alpha/beta hydrolase"/>
    <property type="match status" value="1"/>
</dbReference>
<evidence type="ECO:0000256" key="4">
    <source>
        <dbReference type="ARBA" id="ARBA00022801"/>
    </source>
</evidence>
<dbReference type="FunFam" id="3.40.50.1820:FF:000028">
    <property type="entry name" value="S9 family peptidase"/>
    <property type="match status" value="1"/>
</dbReference>
<dbReference type="EMBL" id="RJVO01000002">
    <property type="protein sequence ID" value="ROH91939.1"/>
    <property type="molecule type" value="Genomic_DNA"/>
</dbReference>
<dbReference type="PANTHER" id="PTHR42776">
    <property type="entry name" value="SERINE PEPTIDASE S9 FAMILY MEMBER"/>
    <property type="match status" value="1"/>
</dbReference>
<dbReference type="GO" id="GO:0004252">
    <property type="term" value="F:serine-type endopeptidase activity"/>
    <property type="evidence" value="ECO:0007669"/>
    <property type="project" value="TreeGrafter"/>
</dbReference>
<gene>
    <name evidence="9" type="ORF">ED208_06090</name>
</gene>
<dbReference type="InterPro" id="IPR001375">
    <property type="entry name" value="Peptidase_S9_cat"/>
</dbReference>
<dbReference type="InParanoid" id="A0A3N0VGQ2"/>
<evidence type="ECO:0000256" key="2">
    <source>
        <dbReference type="ARBA" id="ARBA00022670"/>
    </source>
</evidence>
<dbReference type="Pfam" id="PF00326">
    <property type="entry name" value="Peptidase_S9"/>
    <property type="match status" value="1"/>
</dbReference>
<evidence type="ECO:0000256" key="3">
    <source>
        <dbReference type="ARBA" id="ARBA00022729"/>
    </source>
</evidence>
<feature type="chain" id="PRO_5018018401" evidence="7">
    <location>
        <begin position="20"/>
        <end position="677"/>
    </location>
</feature>
<comment type="caution">
    <text evidence="9">The sequence shown here is derived from an EMBL/GenBank/DDBJ whole genome shotgun (WGS) entry which is preliminary data.</text>
</comment>
<evidence type="ECO:0000256" key="7">
    <source>
        <dbReference type="SAM" id="SignalP"/>
    </source>
</evidence>
<reference evidence="9 10" key="1">
    <citation type="submission" date="2018-10" db="EMBL/GenBank/DDBJ databases">
        <authorList>
            <person name="Chen W.-M."/>
        </authorList>
    </citation>
    <scope>NUCLEOTIDE SEQUENCE [LARGE SCALE GENOMIC DNA]</scope>
    <source>
        <strain evidence="9 10">THS-13</strain>
    </source>
</reference>
<dbReference type="PANTHER" id="PTHR42776:SF13">
    <property type="entry name" value="DIPEPTIDYL-PEPTIDASE 5"/>
    <property type="match status" value="1"/>
</dbReference>
<protein>
    <submittedName>
        <fullName evidence="9">S9 family peptidase</fullName>
    </submittedName>
</protein>
<comment type="similarity">
    <text evidence="1">Belongs to the peptidase S9C family.</text>
</comment>
<feature type="region of interest" description="Disordered" evidence="6">
    <location>
        <begin position="263"/>
        <end position="282"/>
    </location>
</feature>
<dbReference type="GO" id="GO:0006508">
    <property type="term" value="P:proteolysis"/>
    <property type="evidence" value="ECO:0007669"/>
    <property type="project" value="UniProtKB-KW"/>
</dbReference>
<evidence type="ECO:0000313" key="9">
    <source>
        <dbReference type="EMBL" id="ROH91939.1"/>
    </source>
</evidence>
<evidence type="ECO:0000259" key="8">
    <source>
        <dbReference type="Pfam" id="PF00326"/>
    </source>
</evidence>
<dbReference type="InterPro" id="IPR011659">
    <property type="entry name" value="WD40"/>
</dbReference>
<dbReference type="InterPro" id="IPR011042">
    <property type="entry name" value="6-blade_b-propeller_TolB-like"/>
</dbReference>
<sequence>MKRLLLAASLAATATVAMSAPQPFTYNELVRFERVSDPVASPDGQRIVYTLRKTDYEANKGVRSLWLLDLASGKSRPLTGGKGSSDSAQWAANGDLYFLSSRSGSSQVWKLSLTGGEAQQVSDLPLDVVAYTLSPTGDRIAVALEVFPDAKTLAETKERLDKAEKNPSAGQLHDKLFVRHWDTWASGARNQLFALALKDGIAVGEPLPLSQNLDGDAPSKPFGGAEEFSFSPDGKTLYFSLRLAGKTEAWSTNLDVWSVPADGSKKPSNLTAGNPATDVGPVVSPDGKTLAYRAMKRAGFEADRYAIILRDLASGQSRELAADWDRSAETLVWSADGKTLYTKADELGQNKLFAIEVASGKVSPLTGPGTVEGFTLSARGPVVAHNTLDRPTDLKLVDASGLKPLTAHNATTLSNLKFGAYEQFSFKGWNEETVYGYVVKPANYKKGKKYPVAFIVHGGPQGSMGNHFHYRWNPQTYAGAGYAVVFIDFHGSTGYGQAFTDSISGDWGGKPFEDLQKGWAHALKSYDFLDGNKAAALGASYGGYMMNWIAGNWPDAFKAIVTHCGVFDNRSMGYSTEELWFDEWEHKGTPYEAPAAYEKHNPVNFVNNWKTPMLVIHGAKDYRIPLEQGLAAFTALQRRGVPSQFLVFPDENHWVLKPQNSVQWHQTVEAWLAQWLK</sequence>
<dbReference type="RefSeq" id="WP_123210983.1">
    <property type="nucleotide sequence ID" value="NZ_RJVO01000002.1"/>
</dbReference>
<keyword evidence="4" id="KW-0378">Hydrolase</keyword>
<keyword evidence="5" id="KW-0720">Serine protease</keyword>
<feature type="domain" description="Peptidase S9 prolyl oligopeptidase catalytic" evidence="8">
    <location>
        <begin position="469"/>
        <end position="677"/>
    </location>
</feature>
<dbReference type="Pfam" id="PF07676">
    <property type="entry name" value="PD40"/>
    <property type="match status" value="3"/>
</dbReference>
<dbReference type="InterPro" id="IPR029058">
    <property type="entry name" value="AB_hydrolase_fold"/>
</dbReference>
<keyword evidence="2" id="KW-0645">Protease</keyword>
<accession>A0A3N0VGQ2</accession>
<keyword evidence="10" id="KW-1185">Reference proteome</keyword>
<dbReference type="Gene3D" id="2.120.10.30">
    <property type="entry name" value="TolB, C-terminal domain"/>
    <property type="match status" value="2"/>
</dbReference>
<evidence type="ECO:0000256" key="6">
    <source>
        <dbReference type="SAM" id="MobiDB-lite"/>
    </source>
</evidence>
<organism evidence="9 10">
    <name type="scientific">Stagnimonas aquatica</name>
    <dbReference type="NCBI Taxonomy" id="2689987"/>
    <lineage>
        <taxon>Bacteria</taxon>
        <taxon>Pseudomonadati</taxon>
        <taxon>Pseudomonadota</taxon>
        <taxon>Gammaproteobacteria</taxon>
        <taxon>Nevskiales</taxon>
        <taxon>Nevskiaceae</taxon>
        <taxon>Stagnimonas</taxon>
    </lineage>
</organism>
<dbReference type="SUPFAM" id="SSF53474">
    <property type="entry name" value="alpha/beta-Hydrolases"/>
    <property type="match status" value="1"/>
</dbReference>
<name>A0A3N0VGQ2_9GAMM</name>
<dbReference type="AlphaFoldDB" id="A0A3N0VGQ2"/>
<evidence type="ECO:0000256" key="1">
    <source>
        <dbReference type="ARBA" id="ARBA00010040"/>
    </source>
</evidence>
<proteinExistence type="inferred from homology"/>